<dbReference type="EMBL" id="AM238664">
    <property type="protein sequence ID" value="CAJ88090.1"/>
    <property type="molecule type" value="Genomic_DNA"/>
</dbReference>
<reference evidence="2" key="1">
    <citation type="journal article" date="2006" name="Microbiology (Mosc.)">
        <title>Multiple biosynthetic and uptake systems mediate siderophore-dependent iron acquisition in Streptomyces coelicolor A3(2) and Streptomyces ambofaciens ATCC 23877.</title>
        <authorList>
            <person name="Barona-Gomez F."/>
            <person name="Lautru S."/>
            <person name="Francou F.X."/>
            <person name="Leblond P."/>
            <person name="Pernodet J.L."/>
            <person name="Challis G.L."/>
        </authorList>
    </citation>
    <scope>NUCLEOTIDE SEQUENCE</scope>
    <source>
        <strain evidence="2">ATCC 23877</strain>
    </source>
</reference>
<feature type="transmembrane region" description="Helical" evidence="1">
    <location>
        <begin position="46"/>
        <end position="66"/>
    </location>
</feature>
<feature type="transmembrane region" description="Helical" evidence="1">
    <location>
        <begin position="148"/>
        <end position="168"/>
    </location>
</feature>
<dbReference type="Gene3D" id="1.20.144.10">
    <property type="entry name" value="Phosphatidic acid phosphatase type 2/haloperoxidase"/>
    <property type="match status" value="1"/>
</dbReference>
<keyword evidence="1" id="KW-0472">Membrane</keyword>
<dbReference type="AlphaFoldDB" id="A0AC86"/>
<feature type="transmembrane region" description="Helical" evidence="1">
    <location>
        <begin position="86"/>
        <end position="106"/>
    </location>
</feature>
<accession>A0AC86</accession>
<gene>
    <name evidence="2" type="ORF">SAMR0380</name>
</gene>
<name>A0AC86_STRA7</name>
<proteinExistence type="predicted"/>
<keyword evidence="1" id="KW-1133">Transmembrane helix</keyword>
<evidence type="ECO:0008006" key="3">
    <source>
        <dbReference type="Google" id="ProtNLM"/>
    </source>
</evidence>
<dbReference type="SUPFAM" id="SSF48317">
    <property type="entry name" value="Acid phosphatase/Vanadium-dependent haloperoxidase"/>
    <property type="match status" value="1"/>
</dbReference>
<feature type="transmembrane region" description="Helical" evidence="1">
    <location>
        <begin position="180"/>
        <end position="198"/>
    </location>
</feature>
<feature type="transmembrane region" description="Helical" evidence="1">
    <location>
        <begin position="20"/>
        <end position="40"/>
    </location>
</feature>
<evidence type="ECO:0000313" key="2">
    <source>
        <dbReference type="EMBL" id="CAJ88090.1"/>
    </source>
</evidence>
<sequence>MTMIIATCGRTKLARWLSAYLAPPCLPVAVGATVSLRLTWPHPGGLLWGLFGSGTWALLCAAMALFGARLGGWPSLTPSRRGPRLLLLSASAVAGVCVWLLCVRLGAPAHLLSVGRTAPLLAALVLACTLATNVSLHAASAAASVTLLVLHLGTGWAVLYLLVAAVGWSRLHLRVHTPLQVLAGASLGTSVCAAVVLLHR</sequence>
<protein>
    <recommendedName>
        <fullName evidence="3">Integral membrane protein</fullName>
    </recommendedName>
</protein>
<organism evidence="2">
    <name type="scientific">Streptomyces ambofaciens (strain ATCC 23877 / 3486 / DSM 40053 / JCM 4204 / NBRC 12836 / NRRL B-2516)</name>
    <dbReference type="NCBI Taxonomy" id="278992"/>
    <lineage>
        <taxon>Bacteria</taxon>
        <taxon>Bacillati</taxon>
        <taxon>Actinomycetota</taxon>
        <taxon>Actinomycetes</taxon>
        <taxon>Kitasatosporales</taxon>
        <taxon>Streptomycetaceae</taxon>
        <taxon>Streptomyces</taxon>
    </lineage>
</organism>
<feature type="transmembrane region" description="Helical" evidence="1">
    <location>
        <begin position="118"/>
        <end position="136"/>
    </location>
</feature>
<dbReference type="InterPro" id="IPR036938">
    <property type="entry name" value="PAP2/HPO_sf"/>
</dbReference>
<keyword evidence="1" id="KW-0812">Transmembrane</keyword>
<reference evidence="2" key="2">
    <citation type="journal article" date="2006" name="Mol. Biol. Evol.">
        <title>Evolution of the terminal regions of the Streptomyces linear chromosome.</title>
        <authorList>
            <person name="Choulet F."/>
            <person name="Aigle B."/>
            <person name="Gallois A."/>
            <person name="Mangenot S."/>
            <person name="Gerbaud C."/>
            <person name="Truong C."/>
            <person name="Francou F.X."/>
            <person name="Fourrier C."/>
            <person name="Guerineau M."/>
            <person name="Decaris B."/>
            <person name="Barbe V."/>
            <person name="Pernodet J.L."/>
            <person name="Leblond P."/>
        </authorList>
    </citation>
    <scope>NUCLEOTIDE SEQUENCE</scope>
    <source>
        <strain evidence="2">ATCC 23877</strain>
    </source>
</reference>
<evidence type="ECO:0000256" key="1">
    <source>
        <dbReference type="SAM" id="Phobius"/>
    </source>
</evidence>